<dbReference type="EMBL" id="MTKT01005609">
    <property type="protein sequence ID" value="OWM65529.1"/>
    <property type="molecule type" value="Genomic_DNA"/>
</dbReference>
<gene>
    <name evidence="1" type="ORF">CDL15_Pgr023799</name>
</gene>
<proteinExistence type="predicted"/>
<evidence type="ECO:0000313" key="2">
    <source>
        <dbReference type="Proteomes" id="UP000197138"/>
    </source>
</evidence>
<reference evidence="2" key="1">
    <citation type="journal article" date="2017" name="Plant J.">
        <title>The pomegranate (Punica granatum L.) genome and the genomics of punicalagin biosynthesis.</title>
        <authorList>
            <person name="Qin G."/>
            <person name="Xu C."/>
            <person name="Ming R."/>
            <person name="Tang H."/>
            <person name="Guyot R."/>
            <person name="Kramer E.M."/>
            <person name="Hu Y."/>
            <person name="Yi X."/>
            <person name="Qi Y."/>
            <person name="Xu X."/>
            <person name="Gao Z."/>
            <person name="Pan H."/>
            <person name="Jian J."/>
            <person name="Tian Y."/>
            <person name="Yue Z."/>
            <person name="Xu Y."/>
        </authorList>
    </citation>
    <scope>NUCLEOTIDE SEQUENCE [LARGE SCALE GENOMIC DNA]</scope>
    <source>
        <strain evidence="2">cv. Dabenzi</strain>
    </source>
</reference>
<protein>
    <submittedName>
        <fullName evidence="1">Uncharacterized protein</fullName>
    </submittedName>
</protein>
<dbReference type="AlphaFoldDB" id="A0A218VZ40"/>
<name>A0A218VZ40_PUNGR</name>
<comment type="caution">
    <text evidence="1">The sequence shown here is derived from an EMBL/GenBank/DDBJ whole genome shotgun (WGS) entry which is preliminary data.</text>
</comment>
<organism evidence="1 2">
    <name type="scientific">Punica granatum</name>
    <name type="common">Pomegranate</name>
    <dbReference type="NCBI Taxonomy" id="22663"/>
    <lineage>
        <taxon>Eukaryota</taxon>
        <taxon>Viridiplantae</taxon>
        <taxon>Streptophyta</taxon>
        <taxon>Embryophyta</taxon>
        <taxon>Tracheophyta</taxon>
        <taxon>Spermatophyta</taxon>
        <taxon>Magnoliopsida</taxon>
        <taxon>eudicotyledons</taxon>
        <taxon>Gunneridae</taxon>
        <taxon>Pentapetalae</taxon>
        <taxon>rosids</taxon>
        <taxon>malvids</taxon>
        <taxon>Myrtales</taxon>
        <taxon>Lythraceae</taxon>
        <taxon>Punica</taxon>
    </lineage>
</organism>
<accession>A0A218VZ40</accession>
<evidence type="ECO:0000313" key="1">
    <source>
        <dbReference type="EMBL" id="OWM65529.1"/>
    </source>
</evidence>
<dbReference type="Proteomes" id="UP000197138">
    <property type="component" value="Unassembled WGS sequence"/>
</dbReference>
<sequence length="98" mass="10383">MIGSVPKSLAGVTHYGDVEANFNQRDPSVCRLLRWMMSEVVSVRALNVNAPVFIVDVTHGQPSVHGSPCHGGRVKAAGDLPVKVGTTRLSCGVGGWDE</sequence>